<dbReference type="InterPro" id="IPR036237">
    <property type="entry name" value="Xyl_isomerase-like_sf"/>
</dbReference>
<dbReference type="OrthoDB" id="9780241at2"/>
<name>A0A6P2BUM5_9ACTN</name>
<keyword evidence="3" id="KW-1185">Reference proteome</keyword>
<protein>
    <submittedName>
        <fullName evidence="2">Sugar phosphate isomerase/epimerase</fullName>
    </submittedName>
</protein>
<evidence type="ECO:0000313" key="3">
    <source>
        <dbReference type="Proteomes" id="UP000460272"/>
    </source>
</evidence>
<accession>A0A6P2BUM5</accession>
<dbReference type="SUPFAM" id="SSF51658">
    <property type="entry name" value="Xylose isomerase-like"/>
    <property type="match status" value="1"/>
</dbReference>
<proteinExistence type="predicted"/>
<dbReference type="PANTHER" id="PTHR12110:SF48">
    <property type="entry name" value="BLL3656 PROTEIN"/>
    <property type="match status" value="1"/>
</dbReference>
<keyword evidence="2" id="KW-0413">Isomerase</keyword>
<feature type="domain" description="Xylose isomerase-like TIM barrel" evidence="1">
    <location>
        <begin position="25"/>
        <end position="268"/>
    </location>
</feature>
<sequence>MGMPAPRPLMLCHFTAVEVEPPDFVDLAARAGFAAVSLMIQFPRAYSPGFPMTGDTRMRRETRRRLDATGVTLFDAATCRLEPDTGLDDFRALVETAAYLGARGIDVNGNDPDPARLADQFAALCALCAEHGLGVGIEFMMSTQVKTLGDALALIERSGADNAAVTVDALHLARSGGSPADVAALDPAQISYVQLCDGPAAPPAGEAYAREASGGRLLPGDGDLPVRELVDAVGPDVMLGVEAPSRWRAEQGVPAAAYAAQAMDAVRRLLGSPGGGAG</sequence>
<comment type="caution">
    <text evidence="2">The sequence shown here is derived from an EMBL/GenBank/DDBJ whole genome shotgun (WGS) entry which is preliminary data.</text>
</comment>
<gene>
    <name evidence="2" type="ORF">EAS64_26725</name>
</gene>
<dbReference type="PANTHER" id="PTHR12110">
    <property type="entry name" value="HYDROXYPYRUVATE ISOMERASE"/>
    <property type="match status" value="1"/>
</dbReference>
<evidence type="ECO:0000259" key="1">
    <source>
        <dbReference type="Pfam" id="PF01261"/>
    </source>
</evidence>
<dbReference type="EMBL" id="RPFW01000005">
    <property type="protein sequence ID" value="TVZ02397.1"/>
    <property type="molecule type" value="Genomic_DNA"/>
</dbReference>
<reference evidence="2 3" key="1">
    <citation type="submission" date="2018-11" db="EMBL/GenBank/DDBJ databases">
        <title>Trebonia kvetii gen.nov., sp.nov., a novel acidophilic actinobacterium, and proposal of the new actinobacterial family Treboniaceae fam. nov.</title>
        <authorList>
            <person name="Rapoport D."/>
            <person name="Sagova-Mareckova M."/>
            <person name="Sedlacek I."/>
            <person name="Provaznik J."/>
            <person name="Kralova S."/>
            <person name="Pavlinic D."/>
            <person name="Benes V."/>
            <person name="Kopecky J."/>
        </authorList>
    </citation>
    <scope>NUCLEOTIDE SEQUENCE [LARGE SCALE GENOMIC DNA]</scope>
    <source>
        <strain evidence="2 3">15Tr583</strain>
    </source>
</reference>
<dbReference type="InterPro" id="IPR013022">
    <property type="entry name" value="Xyl_isomerase-like_TIM-brl"/>
</dbReference>
<dbReference type="GO" id="GO:0016853">
    <property type="term" value="F:isomerase activity"/>
    <property type="evidence" value="ECO:0007669"/>
    <property type="project" value="UniProtKB-KW"/>
</dbReference>
<evidence type="ECO:0000313" key="2">
    <source>
        <dbReference type="EMBL" id="TVZ02397.1"/>
    </source>
</evidence>
<dbReference type="Gene3D" id="3.20.20.150">
    <property type="entry name" value="Divalent-metal-dependent TIM barrel enzymes"/>
    <property type="match status" value="1"/>
</dbReference>
<organism evidence="2 3">
    <name type="scientific">Trebonia kvetii</name>
    <dbReference type="NCBI Taxonomy" id="2480626"/>
    <lineage>
        <taxon>Bacteria</taxon>
        <taxon>Bacillati</taxon>
        <taxon>Actinomycetota</taxon>
        <taxon>Actinomycetes</taxon>
        <taxon>Streptosporangiales</taxon>
        <taxon>Treboniaceae</taxon>
        <taxon>Trebonia</taxon>
    </lineage>
</organism>
<dbReference type="Proteomes" id="UP000460272">
    <property type="component" value="Unassembled WGS sequence"/>
</dbReference>
<dbReference type="Pfam" id="PF01261">
    <property type="entry name" value="AP_endonuc_2"/>
    <property type="match status" value="1"/>
</dbReference>
<dbReference type="AlphaFoldDB" id="A0A6P2BUM5"/>
<dbReference type="InterPro" id="IPR050312">
    <property type="entry name" value="IolE/XylAMocC-like"/>
</dbReference>